<evidence type="ECO:0000256" key="3">
    <source>
        <dbReference type="ARBA" id="ARBA00023295"/>
    </source>
</evidence>
<dbReference type="RefSeq" id="WP_096057740.1">
    <property type="nucleotide sequence ID" value="NZ_CP023344.1"/>
</dbReference>
<dbReference type="Proteomes" id="UP000217265">
    <property type="component" value="Chromosome"/>
</dbReference>
<dbReference type="PANTHER" id="PTHR31339">
    <property type="entry name" value="PECTIN LYASE-RELATED"/>
    <property type="match status" value="1"/>
</dbReference>
<dbReference type="InterPro" id="IPR012334">
    <property type="entry name" value="Pectin_lyas_fold"/>
</dbReference>
<reference evidence="5 6" key="1">
    <citation type="submission" date="2017-09" db="EMBL/GenBank/DDBJ databases">
        <title>Complete genome sequence of Verrucomicrobial strain HZ-65, isolated from freshwater.</title>
        <authorList>
            <person name="Choi A."/>
        </authorList>
    </citation>
    <scope>NUCLEOTIDE SEQUENCE [LARGE SCALE GENOMIC DNA]</scope>
    <source>
        <strain evidence="5 6">HZ-65</strain>
    </source>
</reference>
<evidence type="ECO:0000256" key="1">
    <source>
        <dbReference type="ARBA" id="ARBA00008834"/>
    </source>
</evidence>
<dbReference type="SUPFAM" id="SSF51126">
    <property type="entry name" value="Pectin lyase-like"/>
    <property type="match status" value="1"/>
</dbReference>
<dbReference type="PANTHER" id="PTHR31339:SF9">
    <property type="entry name" value="PLASMIN AND FIBRONECTIN-BINDING PROTEIN A"/>
    <property type="match status" value="1"/>
</dbReference>
<keyword evidence="2 4" id="KW-0378">Hydrolase</keyword>
<gene>
    <name evidence="5" type="ORF">CMV30_11710</name>
</gene>
<sequence length="476" mass="53341">MRFYPGFHFFALCVLTVARSFGGSETLSVQAPFPMPPIPVATFPARDFPITDFGAKQIPANPESGQSDSTSELSALTATTNAFRRAIQACAEAGGGRVIVPPGRWLTGAIHLRSNVNLHLADGAVLEFSADPKDYLPAVQSSWEGMECFNYSPLIYAFDCDNIAITGKGTLLARLDTWREWFKRPPAHMAALKQLYEMMSKDVPVAERQMAVGENNLRPQFIQFNRCRRVLIEDIKIRNSPFWVVHLLLCDGAIVRRIDVSAHGHNNDGIDPEMTRNLLVEDCVFDQGDDAIAIKSGSNRDGWRLATSSENIVMRRCVMKRGHQLVAIGSELSGGIRNVYIHDCRFENSPDDKPQHILFIKTNRRRGGFVENIHVENITARSTKIGVFGIETDVLYQWRNLVPTYEERLTPIRGIHFRNVTVDETDTPFRILGDPQLPVKDIVIENVTITKITGKPSRYENVEGIQERNIHIGSSP</sequence>
<evidence type="ECO:0000256" key="2">
    <source>
        <dbReference type="ARBA" id="ARBA00022801"/>
    </source>
</evidence>
<evidence type="ECO:0000256" key="4">
    <source>
        <dbReference type="RuleBase" id="RU361169"/>
    </source>
</evidence>
<evidence type="ECO:0000313" key="5">
    <source>
        <dbReference type="EMBL" id="ATC66113.1"/>
    </source>
</evidence>
<dbReference type="InterPro" id="IPR000743">
    <property type="entry name" value="Glyco_hydro_28"/>
</dbReference>
<name>A0A290QCD4_9BACT</name>
<proteinExistence type="inferred from homology"/>
<comment type="similarity">
    <text evidence="1 4">Belongs to the glycosyl hydrolase 28 family.</text>
</comment>
<dbReference type="AlphaFoldDB" id="A0A290QCD4"/>
<dbReference type="OrthoDB" id="182481at2"/>
<dbReference type="InterPro" id="IPR051801">
    <property type="entry name" value="GH28_Enzymes"/>
</dbReference>
<dbReference type="Gene3D" id="2.160.20.10">
    <property type="entry name" value="Single-stranded right-handed beta-helix, Pectin lyase-like"/>
    <property type="match status" value="1"/>
</dbReference>
<dbReference type="InterPro" id="IPR006626">
    <property type="entry name" value="PbH1"/>
</dbReference>
<dbReference type="GO" id="GO:0004650">
    <property type="term" value="F:polygalacturonase activity"/>
    <property type="evidence" value="ECO:0007669"/>
    <property type="project" value="InterPro"/>
</dbReference>
<keyword evidence="3 4" id="KW-0326">Glycosidase</keyword>
<dbReference type="SMART" id="SM00710">
    <property type="entry name" value="PbH1"/>
    <property type="match status" value="5"/>
</dbReference>
<dbReference type="EMBL" id="CP023344">
    <property type="protein sequence ID" value="ATC66113.1"/>
    <property type="molecule type" value="Genomic_DNA"/>
</dbReference>
<dbReference type="InterPro" id="IPR011050">
    <property type="entry name" value="Pectin_lyase_fold/virulence"/>
</dbReference>
<dbReference type="GO" id="GO:0005975">
    <property type="term" value="P:carbohydrate metabolic process"/>
    <property type="evidence" value="ECO:0007669"/>
    <property type="project" value="InterPro"/>
</dbReference>
<keyword evidence="6" id="KW-1185">Reference proteome</keyword>
<protein>
    <submittedName>
        <fullName evidence="5">Polygalacturonase</fullName>
    </submittedName>
</protein>
<dbReference type="Pfam" id="PF00295">
    <property type="entry name" value="Glyco_hydro_28"/>
    <property type="match status" value="1"/>
</dbReference>
<accession>A0A290QCD4</accession>
<organism evidence="5 6">
    <name type="scientific">Nibricoccus aquaticus</name>
    <dbReference type="NCBI Taxonomy" id="2576891"/>
    <lineage>
        <taxon>Bacteria</taxon>
        <taxon>Pseudomonadati</taxon>
        <taxon>Verrucomicrobiota</taxon>
        <taxon>Opitutia</taxon>
        <taxon>Opitutales</taxon>
        <taxon>Opitutaceae</taxon>
        <taxon>Nibricoccus</taxon>
    </lineage>
</organism>
<dbReference type="KEGG" id="vbh:CMV30_11710"/>
<evidence type="ECO:0000313" key="6">
    <source>
        <dbReference type="Proteomes" id="UP000217265"/>
    </source>
</evidence>